<keyword evidence="1" id="KW-0677">Repeat</keyword>
<dbReference type="AlphaFoldDB" id="A0A6A2YXQ7"/>
<evidence type="ECO:0000256" key="2">
    <source>
        <dbReference type="ARBA" id="ARBA00022821"/>
    </source>
</evidence>
<dbReference type="Gene3D" id="3.80.10.10">
    <property type="entry name" value="Ribonuclease Inhibitor"/>
    <property type="match status" value="1"/>
</dbReference>
<accession>A0A6A2YXQ7</accession>
<keyword evidence="2" id="KW-0611">Plant defense</keyword>
<dbReference type="InterPro" id="IPR044974">
    <property type="entry name" value="Disease_R_plants"/>
</dbReference>
<dbReference type="FunFam" id="1.10.10.10:FF:000322">
    <property type="entry name" value="Probable disease resistance protein At1g63360"/>
    <property type="match status" value="1"/>
</dbReference>
<evidence type="ECO:0000313" key="4">
    <source>
        <dbReference type="EMBL" id="KAE8684314.1"/>
    </source>
</evidence>
<sequence length="230" mass="26822">MWELDEAESGLFSPLLLSYYDLPSPLRQCFSYCAIFPKDHKIGKDLLIKLWMAQGFLGEGNEMQIVGEEYFDNLAMRSFSQEFEMDENDDGILRCKMHDIVHEFAQLLRKGECSVVVSNGLEEQRAEWYHENVRHVRVILDDEQAMIPRPLYSAKKLRSLIVDSCPHSTSTLNASLWRVFDQLTCLRMLDLSNNRYRRQTSITELPHQIGKLIYLRYLSLEGNIGLEYFA</sequence>
<name>A0A6A2YXQ7_HIBSY</name>
<feature type="domain" description="Disease resistance protein winged helix" evidence="3">
    <location>
        <begin position="35"/>
        <end position="105"/>
    </location>
</feature>
<dbReference type="PANTHER" id="PTHR23155:SF1156">
    <property type="entry name" value="LEUCINE-RICH REPEAT AND WD REPEAT-CONTAINING PROTEIN 1"/>
    <property type="match status" value="1"/>
</dbReference>
<evidence type="ECO:0000259" key="3">
    <source>
        <dbReference type="Pfam" id="PF23559"/>
    </source>
</evidence>
<proteinExistence type="predicted"/>
<organism evidence="4 5">
    <name type="scientific">Hibiscus syriacus</name>
    <name type="common">Rose of Sharon</name>
    <dbReference type="NCBI Taxonomy" id="106335"/>
    <lineage>
        <taxon>Eukaryota</taxon>
        <taxon>Viridiplantae</taxon>
        <taxon>Streptophyta</taxon>
        <taxon>Embryophyta</taxon>
        <taxon>Tracheophyta</taxon>
        <taxon>Spermatophyta</taxon>
        <taxon>Magnoliopsida</taxon>
        <taxon>eudicotyledons</taxon>
        <taxon>Gunneridae</taxon>
        <taxon>Pentapetalae</taxon>
        <taxon>rosids</taxon>
        <taxon>malvids</taxon>
        <taxon>Malvales</taxon>
        <taxon>Malvaceae</taxon>
        <taxon>Malvoideae</taxon>
        <taxon>Hibiscus</taxon>
    </lineage>
</organism>
<dbReference type="GO" id="GO:0098542">
    <property type="term" value="P:defense response to other organism"/>
    <property type="evidence" value="ECO:0007669"/>
    <property type="project" value="TreeGrafter"/>
</dbReference>
<dbReference type="InterPro" id="IPR058922">
    <property type="entry name" value="WHD_DRP"/>
</dbReference>
<protein>
    <recommendedName>
        <fullName evidence="3">Disease resistance protein winged helix domain-containing protein</fullName>
    </recommendedName>
</protein>
<evidence type="ECO:0000313" key="5">
    <source>
        <dbReference type="Proteomes" id="UP000436088"/>
    </source>
</evidence>
<dbReference type="EMBL" id="VEPZ02001243">
    <property type="protein sequence ID" value="KAE8684314.1"/>
    <property type="molecule type" value="Genomic_DNA"/>
</dbReference>
<dbReference type="InterPro" id="IPR036388">
    <property type="entry name" value="WH-like_DNA-bd_sf"/>
</dbReference>
<dbReference type="InterPro" id="IPR032675">
    <property type="entry name" value="LRR_dom_sf"/>
</dbReference>
<keyword evidence="5" id="KW-1185">Reference proteome</keyword>
<dbReference type="SUPFAM" id="SSF52047">
    <property type="entry name" value="RNI-like"/>
    <property type="match status" value="1"/>
</dbReference>
<dbReference type="PANTHER" id="PTHR23155">
    <property type="entry name" value="DISEASE RESISTANCE PROTEIN RP"/>
    <property type="match status" value="1"/>
</dbReference>
<dbReference type="Pfam" id="PF23559">
    <property type="entry name" value="WHD_DRP"/>
    <property type="match status" value="1"/>
</dbReference>
<evidence type="ECO:0000256" key="1">
    <source>
        <dbReference type="ARBA" id="ARBA00022737"/>
    </source>
</evidence>
<gene>
    <name evidence="4" type="ORF">F3Y22_tig00111137pilonHSYRG00010</name>
</gene>
<reference evidence="4" key="1">
    <citation type="submission" date="2019-09" db="EMBL/GenBank/DDBJ databases">
        <title>Draft genome information of white flower Hibiscus syriacus.</title>
        <authorList>
            <person name="Kim Y.-M."/>
        </authorList>
    </citation>
    <scope>NUCLEOTIDE SEQUENCE [LARGE SCALE GENOMIC DNA]</scope>
    <source>
        <strain evidence="4">YM2019G1</strain>
    </source>
</reference>
<dbReference type="Gene3D" id="1.10.10.10">
    <property type="entry name" value="Winged helix-like DNA-binding domain superfamily/Winged helix DNA-binding domain"/>
    <property type="match status" value="1"/>
</dbReference>
<comment type="caution">
    <text evidence="4">The sequence shown here is derived from an EMBL/GenBank/DDBJ whole genome shotgun (WGS) entry which is preliminary data.</text>
</comment>
<dbReference type="Proteomes" id="UP000436088">
    <property type="component" value="Unassembled WGS sequence"/>
</dbReference>